<keyword evidence="3" id="KW-1185">Reference proteome</keyword>
<evidence type="ECO:0000313" key="3">
    <source>
        <dbReference type="Proteomes" id="UP000316093"/>
    </source>
</evidence>
<feature type="chain" id="PRO_5021436387" evidence="1">
    <location>
        <begin position="22"/>
        <end position="144"/>
    </location>
</feature>
<dbReference type="EMBL" id="CP041046">
    <property type="protein sequence ID" value="QDE41560.1"/>
    <property type="molecule type" value="Genomic_DNA"/>
</dbReference>
<evidence type="ECO:0000313" key="2">
    <source>
        <dbReference type="EMBL" id="QDE41560.1"/>
    </source>
</evidence>
<keyword evidence="1" id="KW-0732">Signal</keyword>
<feature type="signal peptide" evidence="1">
    <location>
        <begin position="1"/>
        <end position="21"/>
    </location>
</feature>
<protein>
    <submittedName>
        <fullName evidence="2">Uncharacterized protein</fullName>
    </submittedName>
</protein>
<name>A0A4Y5Z7S1_9GAMM</name>
<reference evidence="2 3" key="1">
    <citation type="submission" date="2019-06" db="EMBL/GenBank/DDBJ databases">
        <title>A complete genome sequence for Luteibacter pinisoli MAH-14.</title>
        <authorList>
            <person name="Baltrus D.A."/>
        </authorList>
    </citation>
    <scope>NUCLEOTIDE SEQUENCE [LARGE SCALE GENOMIC DNA]</scope>
    <source>
        <strain evidence="2 3">MAH-14</strain>
    </source>
</reference>
<dbReference type="Proteomes" id="UP000316093">
    <property type="component" value="Chromosome"/>
</dbReference>
<accession>A0A4Y5Z7S1</accession>
<sequence>MRPLVPVALLALLCAPLPGHAAPYVECVMRFNLSSWAVLYKHASGHGTITCKDGSSMKVKITANGGGLALSKSEIKDGKANFTGLRTINDALGSYAAAEADSGIVKHGAGQVMTKGEVSVSLAGAGEGIGLGVAIGAFTLSRER</sequence>
<gene>
    <name evidence="2" type="ORF">FIV34_05535</name>
</gene>
<proteinExistence type="predicted"/>
<dbReference type="OrthoDB" id="6024727at2"/>
<dbReference type="KEGG" id="lpy:FIV34_05535"/>
<organism evidence="2 3">
    <name type="scientific">Luteibacter pinisoli</name>
    <dbReference type="NCBI Taxonomy" id="2589080"/>
    <lineage>
        <taxon>Bacteria</taxon>
        <taxon>Pseudomonadati</taxon>
        <taxon>Pseudomonadota</taxon>
        <taxon>Gammaproteobacteria</taxon>
        <taxon>Lysobacterales</taxon>
        <taxon>Rhodanobacteraceae</taxon>
        <taxon>Luteibacter</taxon>
    </lineage>
</organism>
<evidence type="ECO:0000256" key="1">
    <source>
        <dbReference type="SAM" id="SignalP"/>
    </source>
</evidence>
<dbReference type="AlphaFoldDB" id="A0A4Y5Z7S1"/>